<comment type="function">
    <text evidence="7">Catalyzes a trans-dehydration via an enolate intermediate.</text>
</comment>
<keyword evidence="6 7" id="KW-0456">Lyase</keyword>
<evidence type="ECO:0000256" key="1">
    <source>
        <dbReference type="ARBA" id="ARBA00001864"/>
    </source>
</evidence>
<dbReference type="GO" id="GO:0009073">
    <property type="term" value="P:aromatic amino acid family biosynthetic process"/>
    <property type="evidence" value="ECO:0007669"/>
    <property type="project" value="UniProtKB-KW"/>
</dbReference>
<feature type="binding site" evidence="7 9">
    <location>
        <position position="116"/>
    </location>
    <ligand>
        <name>substrate</name>
    </ligand>
</feature>
<organism evidence="11 12">
    <name type="scientific">Pectinatus brassicae</name>
    <dbReference type="NCBI Taxonomy" id="862415"/>
    <lineage>
        <taxon>Bacteria</taxon>
        <taxon>Bacillati</taxon>
        <taxon>Bacillota</taxon>
        <taxon>Negativicutes</taxon>
        <taxon>Selenomonadales</taxon>
        <taxon>Selenomonadaceae</taxon>
        <taxon>Pectinatus</taxon>
    </lineage>
</organism>
<dbReference type="GO" id="GO:0009423">
    <property type="term" value="P:chorismate biosynthetic process"/>
    <property type="evidence" value="ECO:0007669"/>
    <property type="project" value="UniProtKB-UniRule"/>
</dbReference>
<dbReference type="AlphaFoldDB" id="A0A840UU45"/>
<feature type="active site" description="Proton acceptor" evidence="7 8">
    <location>
        <position position="29"/>
    </location>
</feature>
<feature type="active site" description="Proton donor" evidence="7 8">
    <location>
        <position position="105"/>
    </location>
</feature>
<keyword evidence="7" id="KW-0028">Amino-acid biosynthesis</keyword>
<feature type="binding site" evidence="7 9">
    <location>
        <begin position="106"/>
        <end position="107"/>
    </location>
    <ligand>
        <name>substrate</name>
    </ligand>
</feature>
<dbReference type="NCBIfam" id="NF003806">
    <property type="entry name" value="PRK05395.1-3"/>
    <property type="match status" value="1"/>
</dbReference>
<evidence type="ECO:0000256" key="6">
    <source>
        <dbReference type="ARBA" id="ARBA00023239"/>
    </source>
</evidence>
<accession>A0A840UU45</accession>
<dbReference type="PIRSF" id="PIRSF001399">
    <property type="entry name" value="DHquinase_II"/>
    <property type="match status" value="1"/>
</dbReference>
<protein>
    <recommendedName>
        <fullName evidence="5 7">3-dehydroquinate dehydratase</fullName>
        <shortName evidence="7">3-dehydroquinase</shortName>
        <ecNumber evidence="5 7">4.2.1.10</ecNumber>
    </recommendedName>
    <alternativeName>
        <fullName evidence="7">Type II DHQase</fullName>
    </alternativeName>
</protein>
<comment type="caution">
    <text evidence="11">The sequence shown here is derived from an EMBL/GenBank/DDBJ whole genome shotgun (WGS) entry which is preliminary data.</text>
</comment>
<dbReference type="NCBIfam" id="NF003804">
    <property type="entry name" value="PRK05395.1-1"/>
    <property type="match status" value="1"/>
</dbReference>
<gene>
    <name evidence="7" type="primary">aroQ</name>
    <name evidence="11" type="ORF">HNR32_001129</name>
</gene>
<dbReference type="EC" id="4.2.1.10" evidence="5 7"/>
<evidence type="ECO:0000256" key="5">
    <source>
        <dbReference type="ARBA" id="ARBA00012060"/>
    </source>
</evidence>
<dbReference type="GO" id="GO:0019631">
    <property type="term" value="P:quinate catabolic process"/>
    <property type="evidence" value="ECO:0007669"/>
    <property type="project" value="TreeGrafter"/>
</dbReference>
<evidence type="ECO:0000256" key="4">
    <source>
        <dbReference type="ARBA" id="ARBA00011193"/>
    </source>
</evidence>
<comment type="similarity">
    <text evidence="3 7">Belongs to the type-II 3-dehydroquinase family.</text>
</comment>
<name>A0A840UU45_9FIRM</name>
<sequence length="156" mass="17247">MMESDNVKKILVLHGPNLNLLGTREPEIYGSTTLTDINEDLCQQAKKAGIDLDCKQSNYEGELIDAIQQSGEYAYIILNAAAFTHYSIAIRDAIAAVKTPVIEVHLSNVHKREEFRNNSVISPVVEGQISGFGINSYKMALYHAILKMSGDDYNGK</sequence>
<dbReference type="HAMAP" id="MF_00169">
    <property type="entry name" value="AroQ"/>
    <property type="match status" value="1"/>
</dbReference>
<evidence type="ECO:0000256" key="3">
    <source>
        <dbReference type="ARBA" id="ARBA00011037"/>
    </source>
</evidence>
<feature type="binding site" evidence="7 9">
    <location>
        <position position="85"/>
    </location>
    <ligand>
        <name>substrate</name>
    </ligand>
</feature>
<dbReference type="SUPFAM" id="SSF52304">
    <property type="entry name" value="Type II 3-dehydroquinate dehydratase"/>
    <property type="match status" value="1"/>
</dbReference>
<reference evidence="11 12" key="1">
    <citation type="submission" date="2020-08" db="EMBL/GenBank/DDBJ databases">
        <title>Genomic Encyclopedia of Type Strains, Phase IV (KMG-IV): sequencing the most valuable type-strain genomes for metagenomic binning, comparative biology and taxonomic classification.</title>
        <authorList>
            <person name="Goeker M."/>
        </authorList>
    </citation>
    <scope>NUCLEOTIDE SEQUENCE [LARGE SCALE GENOMIC DNA]</scope>
    <source>
        <strain evidence="11 12">DSM 24661</strain>
    </source>
</reference>
<dbReference type="NCBIfam" id="NF003807">
    <property type="entry name" value="PRK05395.1-4"/>
    <property type="match status" value="1"/>
</dbReference>
<evidence type="ECO:0000256" key="9">
    <source>
        <dbReference type="PIRSR" id="PIRSR001399-2"/>
    </source>
</evidence>
<dbReference type="Pfam" id="PF01220">
    <property type="entry name" value="DHquinase_II"/>
    <property type="match status" value="1"/>
</dbReference>
<dbReference type="GO" id="GO:0003855">
    <property type="term" value="F:3-dehydroquinate dehydratase activity"/>
    <property type="evidence" value="ECO:0007669"/>
    <property type="project" value="UniProtKB-UniRule"/>
</dbReference>
<evidence type="ECO:0000256" key="7">
    <source>
        <dbReference type="HAMAP-Rule" id="MF_00169"/>
    </source>
</evidence>
<evidence type="ECO:0000256" key="2">
    <source>
        <dbReference type="ARBA" id="ARBA00004902"/>
    </source>
</evidence>
<dbReference type="PANTHER" id="PTHR21272">
    <property type="entry name" value="CATABOLIC 3-DEHYDROQUINASE"/>
    <property type="match status" value="1"/>
</dbReference>
<dbReference type="PANTHER" id="PTHR21272:SF3">
    <property type="entry name" value="CATABOLIC 3-DEHYDROQUINASE"/>
    <property type="match status" value="1"/>
</dbReference>
<comment type="catalytic activity">
    <reaction evidence="1 7">
        <text>3-dehydroquinate = 3-dehydroshikimate + H2O</text>
        <dbReference type="Rhea" id="RHEA:21096"/>
        <dbReference type="ChEBI" id="CHEBI:15377"/>
        <dbReference type="ChEBI" id="CHEBI:16630"/>
        <dbReference type="ChEBI" id="CHEBI:32364"/>
        <dbReference type="EC" id="4.2.1.10"/>
    </reaction>
</comment>
<dbReference type="NCBIfam" id="NF003805">
    <property type="entry name" value="PRK05395.1-2"/>
    <property type="match status" value="1"/>
</dbReference>
<dbReference type="CDD" id="cd00466">
    <property type="entry name" value="DHQase_II"/>
    <property type="match status" value="1"/>
</dbReference>
<dbReference type="InterPro" id="IPR001874">
    <property type="entry name" value="DHquinase_II"/>
</dbReference>
<feature type="binding site" evidence="7 9">
    <location>
        <position position="79"/>
    </location>
    <ligand>
        <name>substrate</name>
    </ligand>
</feature>
<dbReference type="UniPathway" id="UPA00053">
    <property type="reaction ID" value="UER00086"/>
</dbReference>
<dbReference type="PROSITE" id="PS01029">
    <property type="entry name" value="DEHYDROQUINASE_II"/>
    <property type="match status" value="1"/>
</dbReference>
<dbReference type="InterPro" id="IPR036441">
    <property type="entry name" value="DHquinase_II_sf"/>
</dbReference>
<dbReference type="EMBL" id="JACHFH010000011">
    <property type="protein sequence ID" value="MBB5335985.1"/>
    <property type="molecule type" value="Genomic_DNA"/>
</dbReference>
<comment type="pathway">
    <text evidence="2 7">Metabolic intermediate biosynthesis; chorismate biosynthesis; chorismate from D-erythrose 4-phosphate and phosphoenolpyruvate: step 3/7.</text>
</comment>
<keyword evidence="7" id="KW-0057">Aromatic amino acid biosynthesis</keyword>
<evidence type="ECO:0000256" key="8">
    <source>
        <dbReference type="PIRSR" id="PIRSR001399-1"/>
    </source>
</evidence>
<dbReference type="RefSeq" id="WP_375782630.1">
    <property type="nucleotide sequence ID" value="NZ_JACHFH010000011.1"/>
</dbReference>
<dbReference type="Gene3D" id="3.40.50.9100">
    <property type="entry name" value="Dehydroquinase, class II"/>
    <property type="match status" value="1"/>
</dbReference>
<proteinExistence type="inferred from homology"/>
<keyword evidence="12" id="KW-1185">Reference proteome</keyword>
<dbReference type="InterPro" id="IPR018509">
    <property type="entry name" value="DHquinase_II_CS"/>
</dbReference>
<feature type="site" description="Transition state stabilizer" evidence="7 10">
    <location>
        <position position="24"/>
    </location>
</feature>
<feature type="binding site" evidence="7 9">
    <location>
        <position position="92"/>
    </location>
    <ligand>
        <name>substrate</name>
    </ligand>
</feature>
<dbReference type="GO" id="GO:0008652">
    <property type="term" value="P:amino acid biosynthetic process"/>
    <property type="evidence" value="ECO:0007669"/>
    <property type="project" value="UniProtKB-KW"/>
</dbReference>
<evidence type="ECO:0000313" key="11">
    <source>
        <dbReference type="EMBL" id="MBB5335985.1"/>
    </source>
</evidence>
<comment type="subunit">
    <text evidence="4 7">Homododecamer.</text>
</comment>
<evidence type="ECO:0000256" key="10">
    <source>
        <dbReference type="PIRSR" id="PIRSR001399-3"/>
    </source>
</evidence>
<evidence type="ECO:0000313" key="12">
    <source>
        <dbReference type="Proteomes" id="UP000559117"/>
    </source>
</evidence>
<dbReference type="NCBIfam" id="TIGR01088">
    <property type="entry name" value="aroQ"/>
    <property type="match status" value="1"/>
</dbReference>
<dbReference type="Proteomes" id="UP000559117">
    <property type="component" value="Unassembled WGS sequence"/>
</dbReference>